<organism evidence="2 3">
    <name type="scientific">Candidatus Amulumruptor caecigallinarius</name>
    <dbReference type="NCBI Taxonomy" id="2109911"/>
    <lineage>
        <taxon>Bacteria</taxon>
        <taxon>Pseudomonadati</taxon>
        <taxon>Bacteroidota</taxon>
        <taxon>Bacteroidia</taxon>
        <taxon>Bacteroidales</taxon>
        <taxon>Muribaculaceae</taxon>
        <taxon>Candidatus Amulumruptor</taxon>
    </lineage>
</organism>
<accession>A0A921E8T5</accession>
<gene>
    <name evidence="2" type="ORF">K8V47_03715</name>
</gene>
<feature type="transmembrane region" description="Helical" evidence="1">
    <location>
        <begin position="225"/>
        <end position="249"/>
    </location>
</feature>
<feature type="transmembrane region" description="Helical" evidence="1">
    <location>
        <begin position="143"/>
        <end position="171"/>
    </location>
</feature>
<evidence type="ECO:0000313" key="2">
    <source>
        <dbReference type="EMBL" id="HJE38856.1"/>
    </source>
</evidence>
<reference evidence="2" key="2">
    <citation type="submission" date="2021-09" db="EMBL/GenBank/DDBJ databases">
        <authorList>
            <person name="Gilroy R."/>
        </authorList>
    </citation>
    <scope>NUCLEOTIDE SEQUENCE</scope>
    <source>
        <strain evidence="2">4100</strain>
    </source>
</reference>
<evidence type="ECO:0000256" key="1">
    <source>
        <dbReference type="SAM" id="Phobius"/>
    </source>
</evidence>
<dbReference type="Proteomes" id="UP000711407">
    <property type="component" value="Unassembled WGS sequence"/>
</dbReference>
<evidence type="ECO:0000313" key="3">
    <source>
        <dbReference type="Proteomes" id="UP000711407"/>
    </source>
</evidence>
<feature type="transmembrane region" description="Helical" evidence="1">
    <location>
        <begin position="310"/>
        <end position="328"/>
    </location>
</feature>
<name>A0A921E8T5_9BACT</name>
<feature type="transmembrane region" description="Helical" evidence="1">
    <location>
        <begin position="63"/>
        <end position="86"/>
    </location>
</feature>
<sequence>MTLAEEKYEKFLHSSYGAVIFSLVAVAGMFLASDFVRPMPLFGDSGIIFPSINLWLPSELYSWTDYIAIAGQVALAGLLVAVNHFYKISRSSSITFAALFLWLQGMLPSLSTQIHSGLFVGVVVLAAMALMLGSYNIPRNVRSIYLAFFVMSTASLWLKALVPLAVAMLVLGLPAMKVFRLKALIAALLGIATPWWLLFCVGSPVKPEFSWHFSTAIFSTIPRWQLIHLLVAAAFSIAVGMSLTGINMLRIISANSRTRSTNGFLVLMAAVATLLLFVDSDNFPAYLTLINILAAFQIGHFLHIYKGTRLCYGVISALVVIELGLYVWELWI</sequence>
<keyword evidence="1" id="KW-0812">Transmembrane</keyword>
<proteinExistence type="predicted"/>
<feature type="transmembrane region" description="Helical" evidence="1">
    <location>
        <begin position="12"/>
        <end position="32"/>
    </location>
</feature>
<keyword evidence="1" id="KW-1133">Transmembrane helix</keyword>
<feature type="transmembrane region" description="Helical" evidence="1">
    <location>
        <begin position="183"/>
        <end position="205"/>
    </location>
</feature>
<reference evidence="2" key="1">
    <citation type="journal article" date="2021" name="PeerJ">
        <title>Extensive microbial diversity within the chicken gut microbiome revealed by metagenomics and culture.</title>
        <authorList>
            <person name="Gilroy R."/>
            <person name="Ravi A."/>
            <person name="Getino M."/>
            <person name="Pursley I."/>
            <person name="Horton D.L."/>
            <person name="Alikhan N.F."/>
            <person name="Baker D."/>
            <person name="Gharbi K."/>
            <person name="Hall N."/>
            <person name="Watson M."/>
            <person name="Adriaenssens E.M."/>
            <person name="Foster-Nyarko E."/>
            <person name="Jarju S."/>
            <person name="Secka A."/>
            <person name="Antonio M."/>
            <person name="Oren A."/>
            <person name="Chaudhuri R.R."/>
            <person name="La Ragione R."/>
            <person name="Hildebrand F."/>
            <person name="Pallen M.J."/>
        </authorList>
    </citation>
    <scope>NUCLEOTIDE SEQUENCE</scope>
    <source>
        <strain evidence="2">4100</strain>
    </source>
</reference>
<feature type="transmembrane region" description="Helical" evidence="1">
    <location>
        <begin position="261"/>
        <end position="278"/>
    </location>
</feature>
<keyword evidence="1" id="KW-0472">Membrane</keyword>
<dbReference type="EMBL" id="DYXT01000020">
    <property type="protein sequence ID" value="HJE38856.1"/>
    <property type="molecule type" value="Genomic_DNA"/>
</dbReference>
<comment type="caution">
    <text evidence="2">The sequence shown here is derived from an EMBL/GenBank/DDBJ whole genome shotgun (WGS) entry which is preliminary data.</text>
</comment>
<dbReference type="AlphaFoldDB" id="A0A921E8T5"/>
<feature type="transmembrane region" description="Helical" evidence="1">
    <location>
        <begin position="117"/>
        <end position="137"/>
    </location>
</feature>
<feature type="transmembrane region" description="Helical" evidence="1">
    <location>
        <begin position="284"/>
        <end position="303"/>
    </location>
</feature>
<protein>
    <submittedName>
        <fullName evidence="2">Uncharacterized protein</fullName>
    </submittedName>
</protein>